<name>A0A6J8EFN3_MYTCO</name>
<feature type="region of interest" description="Disordered" evidence="1">
    <location>
        <begin position="130"/>
        <end position="241"/>
    </location>
</feature>
<dbReference type="InterPro" id="IPR002931">
    <property type="entry name" value="Transglutaminase-like"/>
</dbReference>
<feature type="compositionally biased region" description="Basic and acidic residues" evidence="1">
    <location>
        <begin position="883"/>
        <end position="897"/>
    </location>
</feature>
<gene>
    <name evidence="3" type="ORF">MCOR_51774</name>
</gene>
<dbReference type="OrthoDB" id="6129702at2759"/>
<evidence type="ECO:0000256" key="1">
    <source>
        <dbReference type="SAM" id="MobiDB-lite"/>
    </source>
</evidence>
<sequence length="1227" mass="138113">MGTSFSVLCNNKRSVVVVSASVQNIKQEDVNDNIITSPRKLHPCESRDSGIVENEIPHGLPGFSSVDGENNIIDEDADGDDESSDDDILPCEITKVSRPHSCRLGTRSSSRKKPDDIVLAEDKLVKILRNGKTRNNSSDENEQDIEREDSFYGDTKQNIKSQLKFQDKRTKVSRLTSGKDTNGATVIGDLNSSSGESSDGEMWVIPDETIDQSRKSSQRKGWVSQDDALGDESESPTLTSRSQNGLDYYRIVSDSYQRYDAHIMKKASEMSISSILLMPSDGLISPTNTELDEPINSLPFHLQRKMDDLVTMFMNSLRERRRKGRLTQSEYEGIMKKLRNQLVAFVFTCINNDSTPRIEVTNLKDIRLEMNNNSRSESKTLFSDNPWAVQINLHSSDEEILQTSEKQLAKRLVKKGVNISKEDIACLLGDHLRTIEQLQHVRDSGRLHTSETNQDTKQRLLSAPSSRKDNTNNNKRKKPPPTAHPKINNNQKSKALSDTKPNLLNSAKNKKVNKPKGSLKGNAVCPVVLDSSDTESTIENSSDCDTPKAMIHSDSTDTKTYWIQPSTIDNQNEAADEAFTSLNAPMFTDQKSNQSKPYNSVLKKTHGTDSFTNTKVLKKSTSDVDLEKLQHANSPVKVSKLKKSISLDEQKLQCTLPPNLTNEEAVVATELCQVFWSRRQSQSVSEYCHLIKTAREDFILQYGHYFKELIKDTTSKGKQGGQEATPAEIELELKRLDHSFTKDILEKLDKHVVTEDILEKLIIIHMRKTSCVTVQTIKVAEAPLSRTHSLTDAIDPRQDGFINSAGSTISRKSEPDMRKWSKKDGLGSNNSDDSWGEVEKYQRAKSARSRVSTGKRRPGTTQVHGISPMEPLSEGMEDNNLTKVEETEGKFSVKSRPDSGIAVSMSSGSYSSYSSSDTAKEPRDDIDEACHSEIPDVLYDRVEKVKPEAFNDIKSLVAGITKDLTSTETKAMALYQWLVRINFDKYTKTTKRISTPCAKLRQIVDKKLSHAQFYQDLCKAAGIKCEKVEGYVKNKDYLPGNTVQSSKFLHTWNAVSIDGHFRLVDPCFGARKEKYFIDHYFATSPDDLILSHFPKEKRWMLMNQSLSVEDFEGTVKTWPAMFHFNIRPLSMKSVIRTYDGKLSVTVLLRGVAVIPVLEYSGPGAELDADSLRDNIDEQIRDSDNAETFHITLPQEGNYYFTLTAHIMNENRDVPVFQHRIEYVDELL</sequence>
<feature type="region of interest" description="Disordered" evidence="1">
    <location>
        <begin position="444"/>
        <end position="521"/>
    </location>
</feature>
<reference evidence="3 4" key="1">
    <citation type="submission" date="2020-06" db="EMBL/GenBank/DDBJ databases">
        <authorList>
            <person name="Li R."/>
            <person name="Bekaert M."/>
        </authorList>
    </citation>
    <scope>NUCLEOTIDE SEQUENCE [LARGE SCALE GENOMIC DNA]</scope>
    <source>
        <strain evidence="4">wild</strain>
    </source>
</reference>
<keyword evidence="4" id="KW-1185">Reference proteome</keyword>
<feature type="compositionally biased region" description="Low complexity" evidence="1">
    <location>
        <begin position="904"/>
        <end position="916"/>
    </location>
</feature>
<feature type="compositionally biased region" description="Polar residues" evidence="1">
    <location>
        <begin position="487"/>
        <end position="507"/>
    </location>
</feature>
<feature type="compositionally biased region" description="Basic and acidic residues" evidence="1">
    <location>
        <begin position="444"/>
        <end position="458"/>
    </location>
</feature>
<evidence type="ECO:0000313" key="4">
    <source>
        <dbReference type="Proteomes" id="UP000507470"/>
    </source>
</evidence>
<organism evidence="3 4">
    <name type="scientific">Mytilus coruscus</name>
    <name type="common">Sea mussel</name>
    <dbReference type="NCBI Taxonomy" id="42192"/>
    <lineage>
        <taxon>Eukaryota</taxon>
        <taxon>Metazoa</taxon>
        <taxon>Spiralia</taxon>
        <taxon>Lophotrochozoa</taxon>
        <taxon>Mollusca</taxon>
        <taxon>Bivalvia</taxon>
        <taxon>Autobranchia</taxon>
        <taxon>Pteriomorphia</taxon>
        <taxon>Mytilida</taxon>
        <taxon>Mytiloidea</taxon>
        <taxon>Mytilidae</taxon>
        <taxon>Mytilinae</taxon>
        <taxon>Mytilus</taxon>
    </lineage>
</organism>
<dbReference type="InterPro" id="IPR038765">
    <property type="entry name" value="Papain-like_cys_pep_sf"/>
</dbReference>
<dbReference type="AlphaFoldDB" id="A0A6J8EFN3"/>
<feature type="compositionally biased region" description="Basic and acidic residues" evidence="1">
    <location>
        <begin position="811"/>
        <end position="825"/>
    </location>
</feature>
<feature type="compositionally biased region" description="Basic residues" evidence="1">
    <location>
        <begin position="843"/>
        <end position="858"/>
    </location>
</feature>
<evidence type="ECO:0000313" key="3">
    <source>
        <dbReference type="EMBL" id="CAC5419434.1"/>
    </source>
</evidence>
<feature type="compositionally biased region" description="Polar residues" evidence="1">
    <location>
        <begin position="173"/>
        <end position="197"/>
    </location>
</feature>
<protein>
    <recommendedName>
        <fullName evidence="2">Transglutaminase-like domain-containing protein</fullName>
    </recommendedName>
</protein>
<dbReference type="Pfam" id="PF01841">
    <property type="entry name" value="Transglut_core"/>
    <property type="match status" value="1"/>
</dbReference>
<evidence type="ECO:0000259" key="2">
    <source>
        <dbReference type="Pfam" id="PF01841"/>
    </source>
</evidence>
<feature type="region of interest" description="Disordered" evidence="1">
    <location>
        <begin position="790"/>
        <end position="923"/>
    </location>
</feature>
<dbReference type="InterPro" id="IPR053041">
    <property type="entry name" value="Transglut-like_Superfamily_Mod"/>
</dbReference>
<accession>A0A6J8EFN3</accession>
<proteinExistence type="predicted"/>
<feature type="domain" description="Transglutaminase-like" evidence="2">
    <location>
        <begin position="955"/>
        <end position="1066"/>
    </location>
</feature>
<dbReference type="Proteomes" id="UP000507470">
    <property type="component" value="Unassembled WGS sequence"/>
</dbReference>
<dbReference type="PANTHER" id="PTHR47020">
    <property type="entry name" value="HILLARIN"/>
    <property type="match status" value="1"/>
</dbReference>
<dbReference type="EMBL" id="CACVKT020009031">
    <property type="protein sequence ID" value="CAC5419434.1"/>
    <property type="molecule type" value="Genomic_DNA"/>
</dbReference>
<dbReference type="PANTHER" id="PTHR47020:SF1">
    <property type="entry name" value="HILLARIN"/>
    <property type="match status" value="1"/>
</dbReference>
<feature type="compositionally biased region" description="Polar residues" evidence="1">
    <location>
        <begin position="155"/>
        <end position="164"/>
    </location>
</feature>
<dbReference type="SUPFAM" id="SSF54001">
    <property type="entry name" value="Cysteine proteinases"/>
    <property type="match status" value="1"/>
</dbReference>
<dbReference type="Gene3D" id="3.10.620.30">
    <property type="match status" value="1"/>
</dbReference>